<name>A0A832SRF1_9CREN</name>
<proteinExistence type="predicted"/>
<keyword evidence="1" id="KW-0472">Membrane</keyword>
<accession>A0A832SRF1</accession>
<dbReference type="Proteomes" id="UP000651120">
    <property type="component" value="Unassembled WGS sequence"/>
</dbReference>
<organism evidence="2 3">
    <name type="scientific">Pyrobaculum aerophilum</name>
    <dbReference type="NCBI Taxonomy" id="13773"/>
    <lineage>
        <taxon>Archaea</taxon>
        <taxon>Thermoproteota</taxon>
        <taxon>Thermoprotei</taxon>
        <taxon>Thermoproteales</taxon>
        <taxon>Thermoproteaceae</taxon>
        <taxon>Pyrobaculum</taxon>
    </lineage>
</organism>
<sequence>MRVRLALPPLSALSIILSPVALMDRDGYVRRFHLHVGVYLALLVCRGLYALLQRLFAGLPIVLTPYFEPTSLSKRSTP</sequence>
<reference evidence="2" key="1">
    <citation type="journal article" date="2020" name="bioRxiv">
        <title>A rank-normalized archaeal taxonomy based on genome phylogeny resolves widespread incomplete and uneven classifications.</title>
        <authorList>
            <person name="Rinke C."/>
            <person name="Chuvochina M."/>
            <person name="Mussig A.J."/>
            <person name="Chaumeil P.-A."/>
            <person name="Waite D.W."/>
            <person name="Whitman W.B."/>
            <person name="Parks D.H."/>
            <person name="Hugenholtz P."/>
        </authorList>
    </citation>
    <scope>NUCLEOTIDE SEQUENCE</scope>
    <source>
        <strain evidence="2">UBA8839</strain>
    </source>
</reference>
<gene>
    <name evidence="2" type="ORF">HA333_04420</name>
</gene>
<keyword evidence="1" id="KW-0812">Transmembrane</keyword>
<dbReference type="EMBL" id="DUJP01000018">
    <property type="protein sequence ID" value="HII46701.1"/>
    <property type="molecule type" value="Genomic_DNA"/>
</dbReference>
<evidence type="ECO:0000313" key="3">
    <source>
        <dbReference type="Proteomes" id="UP000651120"/>
    </source>
</evidence>
<evidence type="ECO:0000256" key="1">
    <source>
        <dbReference type="SAM" id="Phobius"/>
    </source>
</evidence>
<protein>
    <submittedName>
        <fullName evidence="2">Uncharacterized protein</fullName>
    </submittedName>
</protein>
<dbReference type="GeneID" id="38937928"/>
<evidence type="ECO:0000313" key="2">
    <source>
        <dbReference type="EMBL" id="HII46701.1"/>
    </source>
</evidence>
<dbReference type="AlphaFoldDB" id="A0A832SRF1"/>
<keyword evidence="1" id="KW-1133">Transmembrane helix</keyword>
<dbReference type="RefSeq" id="WP_128867161.1">
    <property type="nucleotide sequence ID" value="NZ_DAIOPL010000024.1"/>
</dbReference>
<comment type="caution">
    <text evidence="2">The sequence shown here is derived from an EMBL/GenBank/DDBJ whole genome shotgun (WGS) entry which is preliminary data.</text>
</comment>
<feature type="transmembrane region" description="Helical" evidence="1">
    <location>
        <begin position="32"/>
        <end position="52"/>
    </location>
</feature>